<protein>
    <submittedName>
        <fullName evidence="1">Uncharacterized protein</fullName>
    </submittedName>
</protein>
<dbReference type="EMBL" id="KM520335">
    <property type="protein sequence ID" value="AIW56783.1"/>
    <property type="molecule type" value="Genomic_DNA"/>
</dbReference>
<accession>A0A0A0V2A3</accession>
<proteinExistence type="predicted"/>
<reference evidence="1" key="1">
    <citation type="journal article" date="2014" name="Proc. Natl. Acad. Sci. U.S.A.">
        <title>Ribonucleotide reductases reveal novel viral diversity and predict biological and ecological features of unknown marine viruses.</title>
        <authorList>
            <person name="Sakowski E.G."/>
            <person name="Munsell E.V."/>
            <person name="Hyatt M."/>
            <person name="Kress W."/>
            <person name="Williamson S.J."/>
            <person name="Nasko D.J."/>
            <person name="Polson S.W."/>
            <person name="Wommack K.E."/>
        </authorList>
    </citation>
    <scope>NUCLEOTIDE SEQUENCE</scope>
</reference>
<name>A0A0A0V2A3_9VIRU</name>
<organism evidence="1">
    <name type="scientific">uncultured virus</name>
    <dbReference type="NCBI Taxonomy" id="340016"/>
    <lineage>
        <taxon>Viruses</taxon>
        <taxon>environmental samples</taxon>
    </lineage>
</organism>
<evidence type="ECO:0000313" key="1">
    <source>
        <dbReference type="EMBL" id="AIW56783.1"/>
    </source>
</evidence>
<sequence length="302" mass="33855">MKKENTNMTDIATLDTSNYAAMAKAMGVAYETNTTKTSMLARLRISHNAIMGQAEVKGKMVNVEAIPGGMYKLETVDQEPVYAPQVIIRPFVQRFMHKRFIKGNDKTPNRYVKTIMTDNLNSDMKDNDGGFNCGKPAGWIADFKALPESMQALIKQIKRVRAIFGTVELVDAVDGSGNPVDVAPTPFIWEIDNRDAFKSSGEVFTKLGKMRRLPAQHTFTGTTKEQKLPNGDSFYLPAFQLDLTKTLDLDTGSQETLGNFLAWIANYNKYIINEWDAHVVDKESVDGELIEEFVDVDMEDFV</sequence>